<dbReference type="Gene3D" id="1.10.600.10">
    <property type="entry name" value="Farnesyl Diphosphate Synthase"/>
    <property type="match status" value="2"/>
</dbReference>
<keyword evidence="1" id="KW-0479">Metal-binding</keyword>
<proteinExistence type="predicted"/>
<dbReference type="PROSITE" id="PS00444">
    <property type="entry name" value="POLYPRENYL_SYNTHASE_2"/>
    <property type="match status" value="1"/>
</dbReference>
<dbReference type="SUPFAM" id="SSF48576">
    <property type="entry name" value="Terpenoid synthases"/>
    <property type="match status" value="2"/>
</dbReference>
<gene>
    <name evidence="4" type="ORF">FKR81_02265</name>
</gene>
<dbReference type="PANTHER" id="PTHR12001">
    <property type="entry name" value="GERANYLGERANYL PYROPHOSPHATE SYNTHASE"/>
    <property type="match status" value="1"/>
</dbReference>
<dbReference type="GO" id="GO:0046872">
    <property type="term" value="F:metal ion binding"/>
    <property type="evidence" value="ECO:0007669"/>
    <property type="project" value="UniProtKB-KW"/>
</dbReference>
<dbReference type="Proteomes" id="UP000316639">
    <property type="component" value="Unassembled WGS sequence"/>
</dbReference>
<dbReference type="PANTHER" id="PTHR12001:SF86">
    <property type="entry name" value="GERANYLGERANYL DIPHOSPHATE SYNTHASE"/>
    <property type="match status" value="1"/>
</dbReference>
<evidence type="ECO:0000256" key="3">
    <source>
        <dbReference type="SAM" id="MobiDB-lite"/>
    </source>
</evidence>
<keyword evidence="5" id="KW-1185">Reference proteome</keyword>
<dbReference type="Pfam" id="PF19086">
    <property type="entry name" value="Terpene_syn_C_2"/>
    <property type="match status" value="1"/>
</dbReference>
<feature type="region of interest" description="Disordered" evidence="3">
    <location>
        <begin position="319"/>
        <end position="340"/>
    </location>
</feature>
<dbReference type="PROSITE" id="PS00723">
    <property type="entry name" value="POLYPRENYL_SYNTHASE_1"/>
    <property type="match status" value="1"/>
</dbReference>
<dbReference type="CDD" id="cd00685">
    <property type="entry name" value="Trans_IPPS_HT"/>
    <property type="match status" value="1"/>
</dbReference>
<protein>
    <recommendedName>
        <fullName evidence="6">Geranylgeranyl pyrophosphate synthase</fullName>
    </recommendedName>
</protein>
<evidence type="ECO:0000256" key="1">
    <source>
        <dbReference type="ARBA" id="ARBA00022723"/>
    </source>
</evidence>
<evidence type="ECO:0000313" key="5">
    <source>
        <dbReference type="Proteomes" id="UP000316639"/>
    </source>
</evidence>
<dbReference type="Pfam" id="PF00348">
    <property type="entry name" value="polyprenyl_synt"/>
    <property type="match status" value="1"/>
</dbReference>
<evidence type="ECO:0000313" key="4">
    <source>
        <dbReference type="EMBL" id="TWP53613.1"/>
    </source>
</evidence>
<dbReference type="SFLD" id="SFLDS00005">
    <property type="entry name" value="Isoprenoid_Synthase_Type_I"/>
    <property type="match status" value="1"/>
</dbReference>
<dbReference type="GO" id="GO:0008299">
    <property type="term" value="P:isoprenoid biosynthetic process"/>
    <property type="evidence" value="ECO:0007669"/>
    <property type="project" value="InterPro"/>
</dbReference>
<reference evidence="4 5" key="1">
    <citation type="submission" date="2019-07" db="EMBL/GenBank/DDBJ databases">
        <title>Lentzea xizangensis sp. nov., isolated from Qinghai-Tibetan Plateau Soils.</title>
        <authorList>
            <person name="Huang J."/>
        </authorList>
    </citation>
    <scope>NUCLEOTIDE SEQUENCE [LARGE SCALE GENOMIC DNA]</scope>
    <source>
        <strain evidence="4 5">FXJ1.1311</strain>
    </source>
</reference>
<evidence type="ECO:0000256" key="2">
    <source>
        <dbReference type="ARBA" id="ARBA00022842"/>
    </source>
</evidence>
<organism evidence="4 5">
    <name type="scientific">Lentzea tibetensis</name>
    <dbReference type="NCBI Taxonomy" id="2591470"/>
    <lineage>
        <taxon>Bacteria</taxon>
        <taxon>Bacillati</taxon>
        <taxon>Actinomycetota</taxon>
        <taxon>Actinomycetes</taxon>
        <taxon>Pseudonocardiales</taxon>
        <taxon>Pseudonocardiaceae</taxon>
        <taxon>Lentzea</taxon>
    </lineage>
</organism>
<dbReference type="EMBL" id="VOBR01000002">
    <property type="protein sequence ID" value="TWP53613.1"/>
    <property type="molecule type" value="Genomic_DNA"/>
</dbReference>
<dbReference type="GO" id="GO:0004659">
    <property type="term" value="F:prenyltransferase activity"/>
    <property type="evidence" value="ECO:0007669"/>
    <property type="project" value="InterPro"/>
</dbReference>
<accession>A0A563F140</accession>
<dbReference type="SFLD" id="SFLDG01017">
    <property type="entry name" value="Polyprenyl_Transferase_Like"/>
    <property type="match status" value="1"/>
</dbReference>
<dbReference type="AlphaFoldDB" id="A0A563F140"/>
<comment type="caution">
    <text evidence="4">The sequence shown here is derived from an EMBL/GenBank/DDBJ whole genome shotgun (WGS) entry which is preliminary data.</text>
</comment>
<dbReference type="InterPro" id="IPR000092">
    <property type="entry name" value="Polyprenyl_synt"/>
</dbReference>
<dbReference type="InterPro" id="IPR008949">
    <property type="entry name" value="Isoprenoid_synthase_dom_sf"/>
</dbReference>
<dbReference type="OrthoDB" id="4497239at2"/>
<keyword evidence="2" id="KW-0460">Magnesium</keyword>
<name>A0A563F140_9PSEU</name>
<sequence length="677" mass="74284">MPHELTQHGAARTLVHGHERAVLDSVLPHLRKAVEELPPSIRAVARYHFGWFDEHGRPADGSPGKLLRPALTLLSAQAVGDRVESAVDAAVAIELVHNFSLVHDDVMDGDPTRRHRASAWSVFGVPTAVLAGDSLLVAAVQTIAADPRAVEVLCRAMQELVEGQGRDLSFSSRDDVSVEECLAMADGKTSALLACACELGALSGGGTTEQAAALRRFGRHLGIAFQLVDDLLGIWGDPAVTGKPVLSDLRSRRKSLPVAAALATCPELAELYRGPLDERQLAEIADLVDRAGGRAWARAEADRHVALALDHLAAAQPVARRGRAAGRSGDAGHRTQPLGANTLPHIDHGVFLPGFHEPPGDVVNPLTPLALEEAVRWTRQLGIVATDAHEKQLRSFDLGTITGAGMPDADLGQLVLAHQGMFWFVLLDDQMDNADLTDAPDRIRGIRDEAREVFAHRSTSDNPFMAGLASMWTELERGCGPIARQRLADRFLEYFDAIERQAQYSAEKDAPDLLEFITMRRATVGMPAWAEFLDSALGLHLPDQLREHYVMREIVECSTDIQGIGQDVHSFEKEELEGYRCNIVPVLMDTFGYTTEQAVDRAMRMHRDRQLTLMRAEQQLPAVLDRLDLRDRTDDAMRFVAAVKGIAFALHYWFGSTANQRYDLDHPRVAGSFDVRI</sequence>
<dbReference type="RefSeq" id="WP_146349209.1">
    <property type="nucleotide sequence ID" value="NZ_VOBR01000002.1"/>
</dbReference>
<evidence type="ECO:0008006" key="6">
    <source>
        <dbReference type="Google" id="ProtNLM"/>
    </source>
</evidence>
<dbReference type="InterPro" id="IPR033749">
    <property type="entry name" value="Polyprenyl_synt_CS"/>
</dbReference>